<dbReference type="AlphaFoldDB" id="A0A8R1EGX9"/>
<protein>
    <submittedName>
        <fullName evidence="2">Uncharacterized protein</fullName>
    </submittedName>
</protein>
<reference evidence="3" key="1">
    <citation type="submission" date="2010-08" db="EMBL/GenBank/DDBJ databases">
        <authorList>
            <consortium name="Caenorhabditis japonica Sequencing Consortium"/>
            <person name="Wilson R.K."/>
        </authorList>
    </citation>
    <scope>NUCLEOTIDE SEQUENCE [LARGE SCALE GENOMIC DNA]</scope>
    <source>
        <strain evidence="3">DF5081</strain>
    </source>
</reference>
<organism evidence="2 3">
    <name type="scientific">Caenorhabditis japonica</name>
    <dbReference type="NCBI Taxonomy" id="281687"/>
    <lineage>
        <taxon>Eukaryota</taxon>
        <taxon>Metazoa</taxon>
        <taxon>Ecdysozoa</taxon>
        <taxon>Nematoda</taxon>
        <taxon>Chromadorea</taxon>
        <taxon>Rhabditida</taxon>
        <taxon>Rhabditina</taxon>
        <taxon>Rhabditomorpha</taxon>
        <taxon>Rhabditoidea</taxon>
        <taxon>Rhabditidae</taxon>
        <taxon>Peloderinae</taxon>
        <taxon>Caenorhabditis</taxon>
    </lineage>
</organism>
<keyword evidence="3" id="KW-1185">Reference proteome</keyword>
<dbReference type="Proteomes" id="UP000005237">
    <property type="component" value="Unassembled WGS sequence"/>
</dbReference>
<sequence length="119" mass="13488">MIFWTTSATWKIGRAREAGPLCPNDLAFELTKWKDEDDDKEIEETAMGGGLGNGFDSNECRIWEESMPVKSFATGSNKGKDTFVPRITCREHSSRSSWHLPSASTKHMDNRLEELDSFK</sequence>
<accession>A0A8R1EGX9</accession>
<name>A0A8R1EGX9_CAEJA</name>
<feature type="compositionally biased region" description="Basic and acidic residues" evidence="1">
    <location>
        <begin position="106"/>
        <end position="119"/>
    </location>
</feature>
<evidence type="ECO:0000313" key="3">
    <source>
        <dbReference type="Proteomes" id="UP000005237"/>
    </source>
</evidence>
<proteinExistence type="predicted"/>
<feature type="compositionally biased region" description="Polar residues" evidence="1">
    <location>
        <begin position="95"/>
        <end position="105"/>
    </location>
</feature>
<feature type="region of interest" description="Disordered" evidence="1">
    <location>
        <begin position="92"/>
        <end position="119"/>
    </location>
</feature>
<evidence type="ECO:0000313" key="2">
    <source>
        <dbReference type="EnsemblMetazoa" id="CJA33379.1"/>
    </source>
</evidence>
<evidence type="ECO:0000256" key="1">
    <source>
        <dbReference type="SAM" id="MobiDB-lite"/>
    </source>
</evidence>
<dbReference type="EnsemblMetazoa" id="CJA33379.1">
    <property type="protein sequence ID" value="CJA33379.1"/>
    <property type="gene ID" value="WBGene00209226"/>
</dbReference>
<reference evidence="2" key="2">
    <citation type="submission" date="2022-06" db="UniProtKB">
        <authorList>
            <consortium name="EnsemblMetazoa"/>
        </authorList>
    </citation>
    <scope>IDENTIFICATION</scope>
    <source>
        <strain evidence="2">DF5081</strain>
    </source>
</reference>